<proteinExistence type="predicted"/>
<keyword evidence="3" id="KW-0675">Receptor</keyword>
<dbReference type="AlphaFoldDB" id="A0A8R1J055"/>
<dbReference type="InterPro" id="IPR000536">
    <property type="entry name" value="Nucl_hrmn_rcpt_lig-bd"/>
</dbReference>
<evidence type="ECO:0000259" key="4">
    <source>
        <dbReference type="PROSITE" id="PS51843"/>
    </source>
</evidence>
<name>A0A8R1J055_CAEJA</name>
<dbReference type="PANTHER" id="PTHR45680:SF28">
    <property type="entry name" value="NUCLEAR HORMONE RECEPTOR FAMILY-RELATED"/>
    <property type="match status" value="1"/>
</dbReference>
<sequence length="139" mass="16315">MRNFGASYQNVTFCSYLDCHHDHKFNEIVNLLIDLNPSDVELNYMLAELCLHYAGKRHQGKVLRFTDKLQETTANQLHNYYKNQLKMANYSGRLAKMIKINNLIRRDLWERLERQSVAKVFNIIAVTFSHPDMFGESGM</sequence>
<dbReference type="Pfam" id="PF00104">
    <property type="entry name" value="Hormone_recep"/>
    <property type="match status" value="1"/>
</dbReference>
<reference evidence="6" key="1">
    <citation type="submission" date="2010-08" db="EMBL/GenBank/DDBJ databases">
        <authorList>
            <consortium name="Caenorhabditis japonica Sequencing Consortium"/>
            <person name="Wilson R.K."/>
        </authorList>
    </citation>
    <scope>NUCLEOTIDE SEQUENCE [LARGE SCALE GENOMIC DNA]</scope>
    <source>
        <strain evidence="6">DF5081</strain>
    </source>
</reference>
<evidence type="ECO:0000256" key="3">
    <source>
        <dbReference type="ARBA" id="ARBA00023170"/>
    </source>
</evidence>
<dbReference type="Gene3D" id="1.10.565.10">
    <property type="entry name" value="Retinoid X Receptor"/>
    <property type="match status" value="1"/>
</dbReference>
<accession>A0A8R1J055</accession>
<dbReference type="PROSITE" id="PS51843">
    <property type="entry name" value="NR_LBD"/>
    <property type="match status" value="1"/>
</dbReference>
<evidence type="ECO:0000313" key="6">
    <source>
        <dbReference type="Proteomes" id="UP000005237"/>
    </source>
</evidence>
<dbReference type="InterPro" id="IPR051152">
    <property type="entry name" value="C.elegans_Orphan_NR"/>
</dbReference>
<reference evidence="5" key="2">
    <citation type="submission" date="2022-06" db="UniProtKB">
        <authorList>
            <consortium name="EnsemblMetazoa"/>
        </authorList>
    </citation>
    <scope>IDENTIFICATION</scope>
    <source>
        <strain evidence="5">DF5081</strain>
    </source>
</reference>
<keyword evidence="1" id="KW-0805">Transcription regulation</keyword>
<dbReference type="Proteomes" id="UP000005237">
    <property type="component" value="Unassembled WGS sequence"/>
</dbReference>
<evidence type="ECO:0000256" key="2">
    <source>
        <dbReference type="ARBA" id="ARBA00023163"/>
    </source>
</evidence>
<dbReference type="EnsemblMetazoa" id="CJA42600.1">
    <property type="protein sequence ID" value="CJA42600.1"/>
    <property type="gene ID" value="WBGene00218448"/>
</dbReference>
<dbReference type="InterPro" id="IPR035500">
    <property type="entry name" value="NHR-like_dom_sf"/>
</dbReference>
<evidence type="ECO:0000256" key="1">
    <source>
        <dbReference type="ARBA" id="ARBA00023015"/>
    </source>
</evidence>
<evidence type="ECO:0000313" key="5">
    <source>
        <dbReference type="EnsemblMetazoa" id="CJA42600.1"/>
    </source>
</evidence>
<protein>
    <submittedName>
        <fullName evidence="5">NR LBD domain-containing protein</fullName>
    </submittedName>
</protein>
<organism evidence="5 6">
    <name type="scientific">Caenorhabditis japonica</name>
    <dbReference type="NCBI Taxonomy" id="281687"/>
    <lineage>
        <taxon>Eukaryota</taxon>
        <taxon>Metazoa</taxon>
        <taxon>Ecdysozoa</taxon>
        <taxon>Nematoda</taxon>
        <taxon>Chromadorea</taxon>
        <taxon>Rhabditida</taxon>
        <taxon>Rhabditina</taxon>
        <taxon>Rhabditomorpha</taxon>
        <taxon>Rhabditoidea</taxon>
        <taxon>Rhabditidae</taxon>
        <taxon>Peloderinae</taxon>
        <taxon>Caenorhabditis</taxon>
    </lineage>
</organism>
<keyword evidence="2" id="KW-0804">Transcription</keyword>
<dbReference type="SMART" id="SM00430">
    <property type="entry name" value="HOLI"/>
    <property type="match status" value="1"/>
</dbReference>
<dbReference type="SUPFAM" id="SSF48508">
    <property type="entry name" value="Nuclear receptor ligand-binding domain"/>
    <property type="match status" value="1"/>
</dbReference>
<keyword evidence="6" id="KW-1185">Reference proteome</keyword>
<dbReference type="PANTHER" id="PTHR45680">
    <property type="entry name" value="NUCLEAR HORMONE RECEPTOR FAMILY"/>
    <property type="match status" value="1"/>
</dbReference>
<feature type="domain" description="NR LBD" evidence="4">
    <location>
        <begin position="1"/>
        <end position="137"/>
    </location>
</feature>